<dbReference type="PRINTS" id="PR00368">
    <property type="entry name" value="FADPNR"/>
</dbReference>
<dbReference type="InterPro" id="IPR036188">
    <property type="entry name" value="FAD/NAD-bd_sf"/>
</dbReference>
<feature type="domain" description="FAD/NAD(P)-binding" evidence="8">
    <location>
        <begin position="3"/>
        <end position="305"/>
    </location>
</feature>
<evidence type="ECO:0000259" key="8">
    <source>
        <dbReference type="Pfam" id="PF07992"/>
    </source>
</evidence>
<evidence type="ECO:0000256" key="6">
    <source>
        <dbReference type="ARBA" id="ARBA00023284"/>
    </source>
</evidence>
<organism evidence="10">
    <name type="scientific">Ignisphaera aggregans</name>
    <dbReference type="NCBI Taxonomy" id="334771"/>
    <lineage>
        <taxon>Archaea</taxon>
        <taxon>Thermoproteota</taxon>
        <taxon>Thermoprotei</taxon>
        <taxon>Desulfurococcales</taxon>
        <taxon>Desulfurococcaceae</taxon>
        <taxon>Ignisphaera</taxon>
    </lineage>
</organism>
<dbReference type="Gene3D" id="3.50.50.60">
    <property type="entry name" value="FAD/NAD(P)-binding domain"/>
    <property type="match status" value="2"/>
</dbReference>
<dbReference type="InterPro" id="IPR016156">
    <property type="entry name" value="FAD/NAD-linked_Rdtase_dimer_sf"/>
</dbReference>
<dbReference type="EMBL" id="DRZI01000187">
    <property type="protein sequence ID" value="HHP81884.1"/>
    <property type="molecule type" value="Genomic_DNA"/>
</dbReference>
<dbReference type="InterPro" id="IPR004099">
    <property type="entry name" value="Pyr_nucl-diS_OxRdtase_dimer"/>
</dbReference>
<keyword evidence="5" id="KW-0560">Oxidoreductase</keyword>
<evidence type="ECO:0000256" key="3">
    <source>
        <dbReference type="ARBA" id="ARBA00022630"/>
    </source>
</evidence>
<sequence>MVRVVIVGGGAAGASAAARAKRFDPSADVVLVEASDMITHAPCAIPYAIAGIVKGRDDMAMYTAERFEKERGVKVYINTKVVDVDVGKRVVYIDRNGFIDRLSWDRLVIATGAIPSIPRIPGVDLKGVVSLRHPAYVEDIKRALENANSVAIVGGSYLGIEMAEALLSLGKKVILIEKENQLLPLTLDSDMGEVVARDVVSKGVELHLNESLVEIGGGDRVRYIATNRDSYNVDAVILATGVKPNIEIALKAGIKPGVTGAIYVNEYMETNIEDIYAAGDVAEKFHRILKKNTWIPLATYANKEGQVAGANTIRKRSIRFPGVIGTVVTRFFNMYIAKTGLNTKEAMENGIKVEGRVIKARTKAHYFPGAVDVYVKLIIEQSTGKIIGAQIVGWDHSVAGYIDVIAAAITNNMTIEDLFFLDIGYTPSTSPVWHPLIISARVLSKGRF</sequence>
<comment type="caution">
    <text evidence="10">The sequence shown here is derived from an EMBL/GenBank/DDBJ whole genome shotgun (WGS) entry which is preliminary data.</text>
</comment>
<evidence type="ECO:0000256" key="4">
    <source>
        <dbReference type="ARBA" id="ARBA00022827"/>
    </source>
</evidence>
<dbReference type="Pfam" id="PF07992">
    <property type="entry name" value="Pyr_redox_2"/>
    <property type="match status" value="1"/>
</dbReference>
<dbReference type="InterPro" id="IPR023753">
    <property type="entry name" value="FAD/NAD-binding_dom"/>
</dbReference>
<evidence type="ECO:0000256" key="1">
    <source>
        <dbReference type="ARBA" id="ARBA00001974"/>
    </source>
</evidence>
<dbReference type="SUPFAM" id="SSF51905">
    <property type="entry name" value="FAD/NAD(P)-binding domain"/>
    <property type="match status" value="1"/>
</dbReference>
<dbReference type="PRINTS" id="PR00411">
    <property type="entry name" value="PNDRDTASEI"/>
</dbReference>
<dbReference type="Pfam" id="PF02852">
    <property type="entry name" value="Pyr_redox_dim"/>
    <property type="match status" value="1"/>
</dbReference>
<proteinExistence type="inferred from homology"/>
<evidence type="ECO:0000256" key="2">
    <source>
        <dbReference type="ARBA" id="ARBA00009130"/>
    </source>
</evidence>
<evidence type="ECO:0000256" key="5">
    <source>
        <dbReference type="ARBA" id="ARBA00023002"/>
    </source>
</evidence>
<dbReference type="GO" id="GO:0016491">
    <property type="term" value="F:oxidoreductase activity"/>
    <property type="evidence" value="ECO:0007669"/>
    <property type="project" value="UniProtKB-KW"/>
</dbReference>
<dbReference type="PANTHER" id="PTHR43429">
    <property type="entry name" value="PYRIDINE NUCLEOTIDE-DISULFIDE OXIDOREDUCTASE DOMAIN-CONTAINING"/>
    <property type="match status" value="1"/>
</dbReference>
<evidence type="ECO:0000313" key="10">
    <source>
        <dbReference type="EMBL" id="HHR96855.1"/>
    </source>
</evidence>
<protein>
    <submittedName>
        <fullName evidence="10">NADH oxidase</fullName>
    </submittedName>
</protein>
<comment type="cofactor">
    <cofactor evidence="1">
        <name>FAD</name>
        <dbReference type="ChEBI" id="CHEBI:57692"/>
    </cofactor>
</comment>
<keyword evidence="6" id="KW-0676">Redox-active center</keyword>
<accession>A0A7C5YXF7</accession>
<reference evidence="10" key="1">
    <citation type="journal article" date="2020" name="mSystems">
        <title>Genome- and Community-Level Interaction Insights into Carbon Utilization and Element Cycling Functions of Hydrothermarchaeota in Hydrothermal Sediment.</title>
        <authorList>
            <person name="Zhou Z."/>
            <person name="Liu Y."/>
            <person name="Xu W."/>
            <person name="Pan J."/>
            <person name="Luo Z.H."/>
            <person name="Li M."/>
        </authorList>
    </citation>
    <scope>NUCLEOTIDE SEQUENCE [LARGE SCALE GENOMIC DNA]</scope>
    <source>
        <strain evidence="10">SpSt-1</strain>
        <strain evidence="9">SpSt-1121</strain>
    </source>
</reference>
<feature type="domain" description="Pyridine nucleotide-disulphide oxidoreductase dimerisation" evidence="7">
    <location>
        <begin position="330"/>
        <end position="432"/>
    </location>
</feature>
<keyword evidence="4" id="KW-0274">FAD</keyword>
<comment type="similarity">
    <text evidence="2">Belongs to the class-III pyridine nucleotide-disulfide oxidoreductase family.</text>
</comment>
<gene>
    <name evidence="10" type="ORF">ENL47_08685</name>
    <name evidence="9" type="ORF">ENM84_04385</name>
</gene>
<name>A0A7C5YXF7_9CREN</name>
<evidence type="ECO:0000259" key="7">
    <source>
        <dbReference type="Pfam" id="PF02852"/>
    </source>
</evidence>
<keyword evidence="3" id="KW-0285">Flavoprotein</keyword>
<dbReference type="SUPFAM" id="SSF55424">
    <property type="entry name" value="FAD/NAD-linked reductases, dimerisation (C-terminal) domain"/>
    <property type="match status" value="1"/>
</dbReference>
<dbReference type="InterPro" id="IPR050260">
    <property type="entry name" value="FAD-bd_OxRdtase"/>
</dbReference>
<dbReference type="PANTHER" id="PTHR43429:SF1">
    <property type="entry name" value="NAD(P)H SULFUR OXIDOREDUCTASE (COA-DEPENDENT)"/>
    <property type="match status" value="1"/>
</dbReference>
<evidence type="ECO:0000313" key="9">
    <source>
        <dbReference type="EMBL" id="HHP81884.1"/>
    </source>
</evidence>
<dbReference type="EMBL" id="DRUB01000174">
    <property type="protein sequence ID" value="HHR96855.1"/>
    <property type="molecule type" value="Genomic_DNA"/>
</dbReference>
<dbReference type="AlphaFoldDB" id="A0A7C5YXF7"/>